<feature type="region of interest" description="Disordered" evidence="4">
    <location>
        <begin position="322"/>
        <end position="349"/>
    </location>
</feature>
<evidence type="ECO:0000256" key="3">
    <source>
        <dbReference type="ARBA" id="ARBA00022840"/>
    </source>
</evidence>
<evidence type="ECO:0000313" key="8">
    <source>
        <dbReference type="Proteomes" id="UP000005143"/>
    </source>
</evidence>
<keyword evidence="2" id="KW-0378">Hydrolase</keyword>
<dbReference type="Gene3D" id="2.40.100.10">
    <property type="entry name" value="Cyclophilin-like"/>
    <property type="match status" value="2"/>
</dbReference>
<dbReference type="AlphaFoldDB" id="H0E890"/>
<reference evidence="7 8" key="1">
    <citation type="journal article" date="2013" name="Biodegradation">
        <title>Quantitative proteomic analysis of ibuprofen-degrading Patulibacter sp. strain I11.</title>
        <authorList>
            <person name="Almeida B."/>
            <person name="Kjeldal H."/>
            <person name="Lolas I."/>
            <person name="Knudsen A.D."/>
            <person name="Carvalho G."/>
            <person name="Nielsen K.L."/>
            <person name="Barreto Crespo M.T."/>
            <person name="Stensballe A."/>
            <person name="Nielsen J.L."/>
        </authorList>
    </citation>
    <scope>NUCLEOTIDE SEQUENCE [LARGE SCALE GENOMIC DNA]</scope>
    <source>
        <strain evidence="7 8">I11</strain>
    </source>
</reference>
<keyword evidence="1" id="KW-0547">Nucleotide-binding</keyword>
<gene>
    <name evidence="7" type="ORF">PAI11_30510</name>
</gene>
<organism evidence="7 8">
    <name type="scientific">Patulibacter medicamentivorans</name>
    <dbReference type="NCBI Taxonomy" id="1097667"/>
    <lineage>
        <taxon>Bacteria</taxon>
        <taxon>Bacillati</taxon>
        <taxon>Actinomycetota</taxon>
        <taxon>Thermoleophilia</taxon>
        <taxon>Solirubrobacterales</taxon>
        <taxon>Patulibacteraceae</taxon>
        <taxon>Patulibacter</taxon>
    </lineage>
</organism>
<dbReference type="InterPro" id="IPR003778">
    <property type="entry name" value="CT_A_B"/>
</dbReference>
<feature type="domain" description="Carboxyltransferase" evidence="6">
    <location>
        <begin position="36"/>
        <end position="335"/>
    </location>
</feature>
<dbReference type="PANTHER" id="PTHR43309:SF3">
    <property type="entry name" value="5-OXOPROLINASE SUBUNIT C"/>
    <property type="match status" value="1"/>
</dbReference>
<keyword evidence="7" id="KW-0436">Ligase</keyword>
<accession>H0E890</accession>
<evidence type="ECO:0000313" key="7">
    <source>
        <dbReference type="EMBL" id="EHN10091.1"/>
    </source>
</evidence>
<keyword evidence="3" id="KW-0067">ATP-binding</keyword>
<feature type="domain" description="Carboxyltransferase" evidence="5">
    <location>
        <begin position="378"/>
        <end position="615"/>
    </location>
</feature>
<dbReference type="GO" id="GO:0004847">
    <property type="term" value="F:urea carboxylase activity"/>
    <property type="evidence" value="ECO:0007669"/>
    <property type="project" value="UniProtKB-EC"/>
</dbReference>
<evidence type="ECO:0000256" key="1">
    <source>
        <dbReference type="ARBA" id="ARBA00022741"/>
    </source>
</evidence>
<sequence length="688" mass="73016">MTCAATMRELLRQVDVVAPGLQTSVQDLPGRIGLWEVGVPPSGPMDERSAARANALVGNPEGAALLEVTLAGPTLRFPGGALVAVCGAPIALAVDGFPVPHDVALPLPAGAELAVGATTGAGVRAYLAVRGGLDVPLALGSRSTFLAGAIGGHEGRVLAAGDRLPIGSDPGSASPAPAHADELAEPRPATIDGDWTLRVQHGPHGAPDLLTGAGLDHVLNGDWTVHGHADRTGIRLTGVEIERALWARRDGGDAGLDPSNVIETPYALGAIMLSGGTPIIVGPDGPSLGGFCSPLCVVRDDRWKLGQLKPGDRVRLALDAASRGPERTAAADGRAQPPSPLADADAAAGAARTGRAVPAGVAPAVLAEMPGRNGAPNVRFRRAGDENLVVEYGDPSIDLGLRLRVHALQQAIRERAIAGVQDLTPGVRCLQVRFDRHRLALPRLVDELQQVEAALPPTDELTIPAREVTMPLSWEDPEAVKAMRHYQEHVFPDAPWCPDNIEYIRRINGLPDRQAVQEIVLASQYVVVGLGDVYLGAPVALPLDPRHQLVTTKYTPARTWTPENAVGIGGAFLCVYGMEGPGGYQLFGRTVPVWMRRFAEGDGDGRLSPDRPWLLDHFDVLRFELVSAEQLLRLRAAAKDGRNVVSIRERSFSLADRRALERDHAPEIAAHHDRRSSAFDRERASWAA</sequence>
<evidence type="ECO:0000259" key="6">
    <source>
        <dbReference type="SMART" id="SM00797"/>
    </source>
</evidence>
<name>H0E890_9ACTN</name>
<evidence type="ECO:0000256" key="2">
    <source>
        <dbReference type="ARBA" id="ARBA00022801"/>
    </source>
</evidence>
<feature type="region of interest" description="Disordered" evidence="4">
    <location>
        <begin position="665"/>
        <end position="688"/>
    </location>
</feature>
<dbReference type="Proteomes" id="UP000005143">
    <property type="component" value="Unassembled WGS sequence"/>
</dbReference>
<dbReference type="Pfam" id="PF02626">
    <property type="entry name" value="CT_A_B"/>
    <property type="match status" value="1"/>
</dbReference>
<dbReference type="InterPro" id="IPR052708">
    <property type="entry name" value="PxpC"/>
</dbReference>
<evidence type="ECO:0000259" key="5">
    <source>
        <dbReference type="SMART" id="SM00796"/>
    </source>
</evidence>
<dbReference type="RefSeq" id="WP_007576729.1">
    <property type="nucleotide sequence ID" value="NZ_AGUD01000241.1"/>
</dbReference>
<dbReference type="PATRIC" id="fig|1097667.3.peg.3024"/>
<evidence type="ECO:0000256" key="4">
    <source>
        <dbReference type="SAM" id="MobiDB-lite"/>
    </source>
</evidence>
<dbReference type="EMBL" id="AGUD01000241">
    <property type="protein sequence ID" value="EHN10091.1"/>
    <property type="molecule type" value="Genomic_DNA"/>
</dbReference>
<dbReference type="Pfam" id="PF02682">
    <property type="entry name" value="CT_C_D"/>
    <property type="match status" value="1"/>
</dbReference>
<dbReference type="NCBIfam" id="TIGR00724">
    <property type="entry name" value="urea_amlyse_rel"/>
    <property type="match status" value="1"/>
</dbReference>
<dbReference type="Gene3D" id="3.30.1360.40">
    <property type="match status" value="1"/>
</dbReference>
<dbReference type="GO" id="GO:0016787">
    <property type="term" value="F:hydrolase activity"/>
    <property type="evidence" value="ECO:0007669"/>
    <property type="project" value="UniProtKB-KW"/>
</dbReference>
<dbReference type="SUPFAM" id="SSF160467">
    <property type="entry name" value="PH0987 N-terminal domain-like"/>
    <property type="match status" value="1"/>
</dbReference>
<feature type="region of interest" description="Disordered" evidence="4">
    <location>
        <begin position="164"/>
        <end position="185"/>
    </location>
</feature>
<dbReference type="InterPro" id="IPR003833">
    <property type="entry name" value="CT_C_D"/>
</dbReference>
<dbReference type="EC" id="6.3.4.6" evidence="7"/>
<comment type="caution">
    <text evidence="7">The sequence shown here is derived from an EMBL/GenBank/DDBJ whole genome shotgun (WGS) entry which is preliminary data.</text>
</comment>
<dbReference type="SUPFAM" id="SSF50891">
    <property type="entry name" value="Cyclophilin-like"/>
    <property type="match status" value="2"/>
</dbReference>
<dbReference type="SMART" id="SM00796">
    <property type="entry name" value="AHS1"/>
    <property type="match status" value="1"/>
</dbReference>
<dbReference type="SMART" id="SM00797">
    <property type="entry name" value="AHS2"/>
    <property type="match status" value="1"/>
</dbReference>
<proteinExistence type="predicted"/>
<protein>
    <submittedName>
        <fullName evidence="7">Urea carboxylase</fullName>
        <ecNumber evidence="7">6.3.4.6</ecNumber>
    </submittedName>
</protein>
<dbReference type="InterPro" id="IPR029000">
    <property type="entry name" value="Cyclophilin-like_dom_sf"/>
</dbReference>
<dbReference type="PANTHER" id="PTHR43309">
    <property type="entry name" value="5-OXOPROLINASE SUBUNIT C"/>
    <property type="match status" value="1"/>
</dbReference>
<dbReference type="GO" id="GO:0005524">
    <property type="term" value="F:ATP binding"/>
    <property type="evidence" value="ECO:0007669"/>
    <property type="project" value="UniProtKB-KW"/>
</dbReference>
<keyword evidence="8" id="KW-1185">Reference proteome</keyword>